<gene>
    <name evidence="1" type="ORF">ACFO5X_25705</name>
</gene>
<name>A0ABV9KP68_9RHOB</name>
<evidence type="ECO:0008006" key="3">
    <source>
        <dbReference type="Google" id="ProtNLM"/>
    </source>
</evidence>
<protein>
    <recommendedName>
        <fullName evidence="3">DUF5655 domain-containing protein</fullName>
    </recommendedName>
</protein>
<dbReference type="RefSeq" id="WP_380723069.1">
    <property type="nucleotide sequence ID" value="NZ_JBHSGI010000034.1"/>
</dbReference>
<keyword evidence="2" id="KW-1185">Reference proteome</keyword>
<evidence type="ECO:0000313" key="2">
    <source>
        <dbReference type="Proteomes" id="UP001595973"/>
    </source>
</evidence>
<dbReference type="InterPro" id="IPR011856">
    <property type="entry name" value="tRNA_endonuc-like_dom_sf"/>
</dbReference>
<dbReference type="Gene3D" id="3.40.1350.10">
    <property type="match status" value="1"/>
</dbReference>
<accession>A0ABV9KP68</accession>
<dbReference type="EMBL" id="JBHSGI010000034">
    <property type="protein sequence ID" value="MFC4671970.1"/>
    <property type="molecule type" value="Genomic_DNA"/>
</dbReference>
<proteinExistence type="predicted"/>
<comment type="caution">
    <text evidence="1">The sequence shown here is derived from an EMBL/GenBank/DDBJ whole genome shotgun (WGS) entry which is preliminary data.</text>
</comment>
<reference evidence="2" key="1">
    <citation type="journal article" date="2019" name="Int. J. Syst. Evol. Microbiol.">
        <title>The Global Catalogue of Microorganisms (GCM) 10K type strain sequencing project: providing services to taxonomists for standard genome sequencing and annotation.</title>
        <authorList>
            <consortium name="The Broad Institute Genomics Platform"/>
            <consortium name="The Broad Institute Genome Sequencing Center for Infectious Disease"/>
            <person name="Wu L."/>
            <person name="Ma J."/>
        </authorList>
    </citation>
    <scope>NUCLEOTIDE SEQUENCE [LARGE SCALE GENOMIC DNA]</scope>
    <source>
        <strain evidence="2">CGMCC 4.7283</strain>
    </source>
</reference>
<dbReference type="Proteomes" id="UP001595973">
    <property type="component" value="Unassembled WGS sequence"/>
</dbReference>
<evidence type="ECO:0000313" key="1">
    <source>
        <dbReference type="EMBL" id="MFC4671970.1"/>
    </source>
</evidence>
<sequence length="291" mass="33986">MTLYTKPKRIWLRQHPVLSENWVQDIIAADPSVLGLGDLVLRDRERIHPRAGRLDLLLQDPETYKRYEVELQLGATDENHIIRTIEYWDIERKRYPQYEHCAVIVAEDITSRFLNVISLFNGALPIIAIQLQAYEVSGHTTLVFTKVLDQVERGLVDEDEDAISAPTDRSYWENQKATPKTLALMEKVFDLVKEADPEVELKYNKFYVGLIKQGRAQNYVTFRPNRTSMTLEPKLPRTDETDAMLEAAGLETLEYATRWNHYRIRVTEKDIKTHTDLFRQLIDEARDRREG</sequence>
<organism evidence="1 2">
    <name type="scientific">Seohaeicola nanhaiensis</name>
    <dbReference type="NCBI Taxonomy" id="1387282"/>
    <lineage>
        <taxon>Bacteria</taxon>
        <taxon>Pseudomonadati</taxon>
        <taxon>Pseudomonadota</taxon>
        <taxon>Alphaproteobacteria</taxon>
        <taxon>Rhodobacterales</taxon>
        <taxon>Roseobacteraceae</taxon>
        <taxon>Seohaeicola</taxon>
    </lineage>
</organism>